<keyword evidence="1" id="KW-1133">Transmembrane helix</keyword>
<keyword evidence="1" id="KW-0472">Membrane</keyword>
<accession>A0ABU7JCV8</accession>
<evidence type="ECO:0000313" key="2">
    <source>
        <dbReference type="EMBL" id="MEE2023005.1"/>
    </source>
</evidence>
<feature type="transmembrane region" description="Helical" evidence="1">
    <location>
        <begin position="62"/>
        <end position="85"/>
    </location>
</feature>
<dbReference type="Pfam" id="PF19667">
    <property type="entry name" value="DUF6170"/>
    <property type="match status" value="1"/>
</dbReference>
<dbReference type="Proteomes" id="UP001339167">
    <property type="component" value="Unassembled WGS sequence"/>
</dbReference>
<dbReference type="InterPro" id="IPR046168">
    <property type="entry name" value="DUF6170"/>
</dbReference>
<organism evidence="2 3">
    <name type="scientific">Alkalimonas mucilaginosa</name>
    <dbReference type="NCBI Taxonomy" id="3057676"/>
    <lineage>
        <taxon>Bacteria</taxon>
        <taxon>Pseudomonadati</taxon>
        <taxon>Pseudomonadota</taxon>
        <taxon>Gammaproteobacteria</taxon>
        <taxon>Alkalimonas</taxon>
    </lineage>
</organism>
<evidence type="ECO:0000313" key="3">
    <source>
        <dbReference type="Proteomes" id="UP001339167"/>
    </source>
</evidence>
<keyword evidence="3" id="KW-1185">Reference proteome</keyword>
<protein>
    <submittedName>
        <fullName evidence="2">DUF6170 family protein</fullName>
    </submittedName>
</protein>
<keyword evidence="1" id="KW-0812">Transmembrane</keyword>
<feature type="transmembrane region" description="Helical" evidence="1">
    <location>
        <begin position="37"/>
        <end position="56"/>
    </location>
</feature>
<comment type="caution">
    <text evidence="2">The sequence shown here is derived from an EMBL/GenBank/DDBJ whole genome shotgun (WGS) entry which is preliminary data.</text>
</comment>
<reference evidence="2 3" key="1">
    <citation type="submission" date="2023-06" db="EMBL/GenBank/DDBJ databases">
        <title>Alkalimonas sp., MEB004 an alkaliphilic bacterium isolated from Lonar Lake, India.</title>
        <authorList>
            <person name="Joshi A."/>
            <person name="Thite S."/>
        </authorList>
    </citation>
    <scope>NUCLEOTIDE SEQUENCE [LARGE SCALE GENOMIC DNA]</scope>
    <source>
        <strain evidence="2 3">MEB004</strain>
    </source>
</reference>
<sequence>MMFFNSQRIPELEGLKFAERMQVMRTAADRLPVPKKFLLNIIKLVILFVFFLLMAQANDWRIIPYAIALIVVYPAVTRPLTYLLCRPDLPAIRKELEQEAAKQQ</sequence>
<dbReference type="EMBL" id="JAUGZK010000001">
    <property type="protein sequence ID" value="MEE2023005.1"/>
    <property type="molecule type" value="Genomic_DNA"/>
</dbReference>
<proteinExistence type="predicted"/>
<evidence type="ECO:0000256" key="1">
    <source>
        <dbReference type="SAM" id="Phobius"/>
    </source>
</evidence>
<name>A0ABU7JCV8_9GAMM</name>
<gene>
    <name evidence="2" type="ORF">QWF21_02015</name>
</gene>